<dbReference type="PROSITE" id="PS50048">
    <property type="entry name" value="ZN2_CY6_FUNGAL_2"/>
    <property type="match status" value="1"/>
</dbReference>
<dbReference type="PROSITE" id="PS00463">
    <property type="entry name" value="ZN2_CY6_FUNGAL_1"/>
    <property type="match status" value="1"/>
</dbReference>
<dbReference type="InParanoid" id="A0A1J7IW01"/>
<dbReference type="InterPro" id="IPR001138">
    <property type="entry name" value="Zn2Cys6_DnaBD"/>
</dbReference>
<dbReference type="Proteomes" id="UP000182658">
    <property type="component" value="Unassembled WGS sequence"/>
</dbReference>
<dbReference type="InterPro" id="IPR007219">
    <property type="entry name" value="XnlR_reg_dom"/>
</dbReference>
<accession>A0A1J7IW01</accession>
<dbReference type="Pfam" id="PF04082">
    <property type="entry name" value="Fungal_trans"/>
    <property type="match status" value="1"/>
</dbReference>
<feature type="domain" description="Zn(2)-C6 fungal-type" evidence="4">
    <location>
        <begin position="25"/>
        <end position="55"/>
    </location>
</feature>
<proteinExistence type="predicted"/>
<protein>
    <recommendedName>
        <fullName evidence="4">Zn(2)-C6 fungal-type domain-containing protein</fullName>
    </recommendedName>
</protein>
<dbReference type="GO" id="GO:0003677">
    <property type="term" value="F:DNA binding"/>
    <property type="evidence" value="ECO:0007669"/>
    <property type="project" value="InterPro"/>
</dbReference>
<dbReference type="STRING" id="1408157.A0A1J7IW01"/>
<dbReference type="Pfam" id="PF00172">
    <property type="entry name" value="Zn_clus"/>
    <property type="match status" value="1"/>
</dbReference>
<dbReference type="GO" id="GO:0008270">
    <property type="term" value="F:zinc ion binding"/>
    <property type="evidence" value="ECO:0007669"/>
    <property type="project" value="InterPro"/>
</dbReference>
<dbReference type="SMART" id="SM00066">
    <property type="entry name" value="GAL4"/>
    <property type="match status" value="1"/>
</dbReference>
<evidence type="ECO:0000313" key="5">
    <source>
        <dbReference type="EMBL" id="OIW31477.1"/>
    </source>
</evidence>
<name>A0A1J7IW01_9PEZI</name>
<dbReference type="InterPro" id="IPR053181">
    <property type="entry name" value="EcdB-like_regulator"/>
</dbReference>
<evidence type="ECO:0000256" key="1">
    <source>
        <dbReference type="ARBA" id="ARBA00022723"/>
    </source>
</evidence>
<reference evidence="5 6" key="1">
    <citation type="submission" date="2016-10" db="EMBL/GenBank/DDBJ databases">
        <title>Draft genome sequence of Coniochaeta ligniaria NRRL30616, a lignocellulolytic fungus for bioabatement of inhibitors in plant biomass hydrolysates.</title>
        <authorList>
            <consortium name="DOE Joint Genome Institute"/>
            <person name="Jimenez D.J."/>
            <person name="Hector R.E."/>
            <person name="Riley R."/>
            <person name="Sun H."/>
            <person name="Grigoriev I.V."/>
            <person name="Van Elsas J.D."/>
            <person name="Nichols N.N."/>
        </authorList>
    </citation>
    <scope>NUCLEOTIDE SEQUENCE [LARGE SCALE GENOMIC DNA]</scope>
    <source>
        <strain evidence="5 6">NRRL 30616</strain>
    </source>
</reference>
<dbReference type="OrthoDB" id="4356994at2759"/>
<feature type="region of interest" description="Disordered" evidence="3">
    <location>
        <begin position="387"/>
        <end position="409"/>
    </location>
</feature>
<gene>
    <name evidence="5" type="ORF">CONLIGDRAFT_659864</name>
</gene>
<dbReference type="EMBL" id="KV875095">
    <property type="protein sequence ID" value="OIW31477.1"/>
    <property type="molecule type" value="Genomic_DNA"/>
</dbReference>
<dbReference type="SUPFAM" id="SSF57701">
    <property type="entry name" value="Zn2/Cys6 DNA-binding domain"/>
    <property type="match status" value="1"/>
</dbReference>
<evidence type="ECO:0000256" key="3">
    <source>
        <dbReference type="SAM" id="MobiDB-lite"/>
    </source>
</evidence>
<keyword evidence="1" id="KW-0479">Metal-binding</keyword>
<dbReference type="GO" id="GO:0006351">
    <property type="term" value="P:DNA-templated transcription"/>
    <property type="evidence" value="ECO:0007669"/>
    <property type="project" value="InterPro"/>
</dbReference>
<dbReference type="GO" id="GO:0000981">
    <property type="term" value="F:DNA-binding transcription factor activity, RNA polymerase II-specific"/>
    <property type="evidence" value="ECO:0007669"/>
    <property type="project" value="InterPro"/>
</dbReference>
<dbReference type="Gene3D" id="4.10.240.10">
    <property type="entry name" value="Zn(2)-C6 fungal-type DNA-binding domain"/>
    <property type="match status" value="1"/>
</dbReference>
<sequence length="621" mass="69467">MHHGVDRSSAPRTARMYQRRRAVTACLACRTRKTKCDNVRPVCGFCSRNQAECIYSESSKDYSTFDPASLTILDRVNYAISLLEGQGRQLAPEGVPVASPASLISLRSSSHHAITDASPSSAVAIGDATRDVPSDDYLSGVPEYPSNVINCEATMRWPVFEGSVPNVQSFILEADDDDARPGIFGSGAGAGIREEDFIPLSKKFLAYVHVKNPILDPAQYRSYVWEAVTNGIGWDGPSCLVLITCAVASLSSRYQAGSSIQIPTSETDRSRAAAYYLAAKKRLGLIEPSLLSVQCLFLCGVLEMYLLNPLKAWYYFSHASTQFRDHLWRTTQKRSGQVVSRETKRLEQRLYWSCMKSECELRCEIPLPTSGITQFGYPDLFPSPPTEMASPTAEHLSSPGGASRQDDVQPEEERSWLYYLAEISYRRILNRAITTFGSDGYAGWIANIGANLKHREAFEDEMNIWCSHIPPQLSIYQNEMAPNEMATYIHTRANSFREWIHRPFLYYVIHQPADDPYLPVALPLAQRCLDLCVEGQKLPYAYHRHHGTWLIGRAMTTRAMMILAAARSGRLQLPGDWMEAVEVAVKTLRWWEGEAPDFRLVAEVLESVAAGTYGRRDPGTC</sequence>
<dbReference type="CDD" id="cd12148">
    <property type="entry name" value="fungal_TF_MHR"/>
    <property type="match status" value="1"/>
</dbReference>
<organism evidence="5 6">
    <name type="scientific">Coniochaeta ligniaria NRRL 30616</name>
    <dbReference type="NCBI Taxonomy" id="1408157"/>
    <lineage>
        <taxon>Eukaryota</taxon>
        <taxon>Fungi</taxon>
        <taxon>Dikarya</taxon>
        <taxon>Ascomycota</taxon>
        <taxon>Pezizomycotina</taxon>
        <taxon>Sordariomycetes</taxon>
        <taxon>Sordariomycetidae</taxon>
        <taxon>Coniochaetales</taxon>
        <taxon>Coniochaetaceae</taxon>
        <taxon>Coniochaeta</taxon>
    </lineage>
</organism>
<dbReference type="AlphaFoldDB" id="A0A1J7IW01"/>
<evidence type="ECO:0000256" key="2">
    <source>
        <dbReference type="ARBA" id="ARBA00023242"/>
    </source>
</evidence>
<keyword evidence="6" id="KW-1185">Reference proteome</keyword>
<dbReference type="InterPro" id="IPR036864">
    <property type="entry name" value="Zn2-C6_fun-type_DNA-bd_sf"/>
</dbReference>
<keyword evidence="2" id="KW-0539">Nucleus</keyword>
<dbReference type="PANTHER" id="PTHR47785">
    <property type="entry name" value="ZN(II)2CYS6 TRANSCRIPTION FACTOR (EUROFUNG)-RELATED-RELATED"/>
    <property type="match status" value="1"/>
</dbReference>
<evidence type="ECO:0000259" key="4">
    <source>
        <dbReference type="PROSITE" id="PS50048"/>
    </source>
</evidence>
<evidence type="ECO:0000313" key="6">
    <source>
        <dbReference type="Proteomes" id="UP000182658"/>
    </source>
</evidence>
<dbReference type="CDD" id="cd00067">
    <property type="entry name" value="GAL4"/>
    <property type="match status" value="1"/>
</dbReference>
<dbReference type="PANTHER" id="PTHR47785:SF5">
    <property type="entry name" value="ZN(II)2CYS6 TRANSCRIPTION FACTOR (EUROFUNG)"/>
    <property type="match status" value="1"/>
</dbReference>